<proteinExistence type="predicted"/>
<evidence type="ECO:0000313" key="3">
    <source>
        <dbReference type="Proteomes" id="UP000022910"/>
    </source>
</evidence>
<feature type="compositionally biased region" description="Low complexity" evidence="1">
    <location>
        <begin position="20"/>
        <end position="58"/>
    </location>
</feature>
<sequence>MNEDRKKKYFKQHAQPTPKPTQTPNTHTTQTHTPNPRPTHTQTHTQTPNTYTTQTHTPNPHPSPPKPTLPTHTQPTPKPVPYLKEDVKKRGLREDFLTFLNGMGVLSNNERVHHN</sequence>
<keyword evidence="3" id="KW-1185">Reference proteome</keyword>
<gene>
    <name evidence="2" type="ORF">RirG_080330</name>
</gene>
<organism evidence="2 3">
    <name type="scientific">Rhizophagus irregularis (strain DAOM 197198w)</name>
    <name type="common">Glomus intraradices</name>
    <dbReference type="NCBI Taxonomy" id="1432141"/>
    <lineage>
        <taxon>Eukaryota</taxon>
        <taxon>Fungi</taxon>
        <taxon>Fungi incertae sedis</taxon>
        <taxon>Mucoromycota</taxon>
        <taxon>Glomeromycotina</taxon>
        <taxon>Glomeromycetes</taxon>
        <taxon>Glomerales</taxon>
        <taxon>Glomeraceae</taxon>
        <taxon>Rhizophagus</taxon>
    </lineage>
</organism>
<reference evidence="2 3" key="1">
    <citation type="submission" date="2014-02" db="EMBL/GenBank/DDBJ databases">
        <title>Single nucleus genome sequencing reveals high similarity among nuclei of an endomycorrhizal fungus.</title>
        <authorList>
            <person name="Lin K."/>
            <person name="Geurts R."/>
            <person name="Zhang Z."/>
            <person name="Limpens E."/>
            <person name="Saunders D.G."/>
            <person name="Mu D."/>
            <person name="Pang E."/>
            <person name="Cao H."/>
            <person name="Cha H."/>
            <person name="Lin T."/>
            <person name="Zhou Q."/>
            <person name="Shang Y."/>
            <person name="Li Y."/>
            <person name="Ivanov S."/>
            <person name="Sharma T."/>
            <person name="Velzen R.V."/>
            <person name="Ruijter N.D."/>
            <person name="Aanen D.K."/>
            <person name="Win J."/>
            <person name="Kamoun S."/>
            <person name="Bisseling T."/>
            <person name="Huang S."/>
        </authorList>
    </citation>
    <scope>NUCLEOTIDE SEQUENCE [LARGE SCALE GENOMIC DNA]</scope>
    <source>
        <strain evidence="3">DAOM197198w</strain>
    </source>
</reference>
<feature type="region of interest" description="Disordered" evidence="1">
    <location>
        <begin position="1"/>
        <end position="86"/>
    </location>
</feature>
<evidence type="ECO:0000313" key="2">
    <source>
        <dbReference type="EMBL" id="EXX71227.1"/>
    </source>
</evidence>
<dbReference type="EMBL" id="JEMT01016192">
    <property type="protein sequence ID" value="EXX71227.1"/>
    <property type="molecule type" value="Genomic_DNA"/>
</dbReference>
<feature type="compositionally biased region" description="Pro residues" evidence="1">
    <location>
        <begin position="59"/>
        <end position="68"/>
    </location>
</feature>
<dbReference type="Proteomes" id="UP000022910">
    <property type="component" value="Unassembled WGS sequence"/>
</dbReference>
<accession>A0A015JNX4</accession>
<dbReference type="HOGENOM" id="CLU_2110293_0_0_1"/>
<protein>
    <submittedName>
        <fullName evidence="2">Uncharacterized protein</fullName>
    </submittedName>
</protein>
<comment type="caution">
    <text evidence="2">The sequence shown here is derived from an EMBL/GenBank/DDBJ whole genome shotgun (WGS) entry which is preliminary data.</text>
</comment>
<evidence type="ECO:0000256" key="1">
    <source>
        <dbReference type="SAM" id="MobiDB-lite"/>
    </source>
</evidence>
<name>A0A015JNX4_RHIIW</name>
<dbReference type="AlphaFoldDB" id="A0A015JNX4"/>